<protein>
    <submittedName>
        <fullName evidence="2">Molybdopterin-guanine dinucleotide biosynthesis protein B</fullName>
    </submittedName>
</protein>
<proteinExistence type="predicted"/>
<evidence type="ECO:0000259" key="1">
    <source>
        <dbReference type="Pfam" id="PF03205"/>
    </source>
</evidence>
<dbReference type="SUPFAM" id="SSF52540">
    <property type="entry name" value="P-loop containing nucleoside triphosphate hydrolases"/>
    <property type="match status" value="1"/>
</dbReference>
<dbReference type="EMBL" id="WTUZ01000022">
    <property type="protein sequence ID" value="MZQ85223.1"/>
    <property type="molecule type" value="Genomic_DNA"/>
</dbReference>
<dbReference type="NCBIfam" id="TIGR00176">
    <property type="entry name" value="mobB"/>
    <property type="match status" value="1"/>
</dbReference>
<dbReference type="InterPro" id="IPR052539">
    <property type="entry name" value="MGD_biosynthesis_adapter"/>
</dbReference>
<dbReference type="AlphaFoldDB" id="A0A6L8V460"/>
<dbReference type="InterPro" id="IPR027417">
    <property type="entry name" value="P-loop_NTPase"/>
</dbReference>
<accession>A0A6L8V460</accession>
<gene>
    <name evidence="2" type="primary">mobB</name>
    <name evidence="2" type="ORF">GQF01_24205</name>
</gene>
<dbReference type="CDD" id="cd03116">
    <property type="entry name" value="MobB"/>
    <property type="match status" value="1"/>
</dbReference>
<dbReference type="Pfam" id="PF03205">
    <property type="entry name" value="MobB"/>
    <property type="match status" value="1"/>
</dbReference>
<dbReference type="RefSeq" id="WP_161409322.1">
    <property type="nucleotide sequence ID" value="NZ_WTUZ01000022.1"/>
</dbReference>
<comment type="caution">
    <text evidence="2">The sequence shown here is derived from an EMBL/GenBank/DDBJ whole genome shotgun (WGS) entry which is preliminary data.</text>
</comment>
<dbReference type="InterPro" id="IPR004435">
    <property type="entry name" value="MobB_dom"/>
</dbReference>
<feature type="domain" description="Molybdopterin-guanine dinucleotide biosynthesis protein B (MobB)" evidence="1">
    <location>
        <begin position="5"/>
        <end position="133"/>
    </location>
</feature>
<dbReference type="PANTHER" id="PTHR40072">
    <property type="entry name" value="MOLYBDOPTERIN-GUANINE DINUCLEOTIDE BIOSYNTHESIS ADAPTER PROTEIN-RELATED"/>
    <property type="match status" value="1"/>
</dbReference>
<name>A0A6L8V460_9BACL</name>
<dbReference type="GO" id="GO:0005525">
    <property type="term" value="F:GTP binding"/>
    <property type="evidence" value="ECO:0007669"/>
    <property type="project" value="InterPro"/>
</dbReference>
<dbReference type="GO" id="GO:0006777">
    <property type="term" value="P:Mo-molybdopterin cofactor biosynthetic process"/>
    <property type="evidence" value="ECO:0007669"/>
    <property type="project" value="InterPro"/>
</dbReference>
<reference evidence="2 3" key="1">
    <citation type="submission" date="2019-12" db="EMBL/GenBank/DDBJ databases">
        <title>Paenibacillus sp. nov. sp. isolated from soil.</title>
        <authorList>
            <person name="Kim J."/>
            <person name="Jeong S.E."/>
            <person name="Jung H.S."/>
            <person name="Jeon C.O."/>
        </authorList>
    </citation>
    <scope>NUCLEOTIDE SEQUENCE [LARGE SCALE GENOMIC DNA]</scope>
    <source>
        <strain evidence="2 3">5J-6</strain>
    </source>
</reference>
<evidence type="ECO:0000313" key="2">
    <source>
        <dbReference type="EMBL" id="MZQ85223.1"/>
    </source>
</evidence>
<keyword evidence="3" id="KW-1185">Reference proteome</keyword>
<dbReference type="Gene3D" id="3.40.50.300">
    <property type="entry name" value="P-loop containing nucleotide triphosphate hydrolases"/>
    <property type="match status" value="1"/>
</dbReference>
<sequence>MAHCIGFAGYSGSGKTTLITKLIIEMKRRGKQIAVLKHDAHGHYKEAPGADSTIFAQSGAEAVVTISIDSIHVFEKKNKPDLQEQIKAFSHMDYVFVEGFKREKHPKIAVFRTIEQSEIIKALEQEPIAIATDMEVLDSQVSTLPTLDLNDIVALADFVERYFKAEQF</sequence>
<evidence type="ECO:0000313" key="3">
    <source>
        <dbReference type="Proteomes" id="UP000481087"/>
    </source>
</evidence>
<organism evidence="2 3">
    <name type="scientific">Paenibacillus silvestris</name>
    <dbReference type="NCBI Taxonomy" id="2606219"/>
    <lineage>
        <taxon>Bacteria</taxon>
        <taxon>Bacillati</taxon>
        <taxon>Bacillota</taxon>
        <taxon>Bacilli</taxon>
        <taxon>Bacillales</taxon>
        <taxon>Paenibacillaceae</taxon>
        <taxon>Paenibacillus</taxon>
    </lineage>
</organism>
<dbReference type="PANTHER" id="PTHR40072:SF1">
    <property type="entry name" value="MOLYBDOPTERIN-GUANINE DINUCLEOTIDE BIOSYNTHESIS ADAPTER PROTEIN"/>
    <property type="match status" value="1"/>
</dbReference>
<dbReference type="Proteomes" id="UP000481087">
    <property type="component" value="Unassembled WGS sequence"/>
</dbReference>